<keyword evidence="5" id="KW-0408">Iron</keyword>
<dbReference type="VEuPathDB" id="CryptoDB:Vbra_3161"/>
<dbReference type="SMART" id="SM00702">
    <property type="entry name" value="P4Hc"/>
    <property type="match status" value="1"/>
</dbReference>
<dbReference type="PhylomeDB" id="A0A0G4G6Q9"/>
<keyword evidence="8" id="KW-1185">Reference proteome</keyword>
<dbReference type="GO" id="GO:0004656">
    <property type="term" value="F:procollagen-proline 4-dioxygenase activity"/>
    <property type="evidence" value="ECO:0007669"/>
    <property type="project" value="TreeGrafter"/>
</dbReference>
<dbReference type="PANTHER" id="PTHR10869">
    <property type="entry name" value="PROLYL 4-HYDROXYLASE ALPHA SUBUNIT"/>
    <property type="match status" value="1"/>
</dbReference>
<name>A0A0G4G6Q9_VITBC</name>
<evidence type="ECO:0000256" key="2">
    <source>
        <dbReference type="ARBA" id="ARBA00022723"/>
    </source>
</evidence>
<dbReference type="STRING" id="1169540.A0A0G4G6Q9"/>
<comment type="cofactor">
    <cofactor evidence="1">
        <name>L-ascorbate</name>
        <dbReference type="ChEBI" id="CHEBI:38290"/>
    </cofactor>
</comment>
<proteinExistence type="predicted"/>
<dbReference type="OMA" id="NANAMHA"/>
<sequence length="271" mass="30069">MDRRRLPALSRPTWMTGAHHGDEPIPLAESPIQIAPLQALPSHAAKQEDGANRGSIVVRLKGTLVHRDPDMWAYPSFLSDCECEHLIRLSAGRFLTSLTSLGKEGAQQQSYESGRSVNRTSLSARLMSGETRTLSIIEEKVAKIACVPLAYVEQLVVVKYEPGEFFAMHHDGDFRPQTVLLYLNDVDEGGQTDFPDLPKPLAIKPQKGMALVWSNINPDGSADYRMMHQGLPPTSSVKYAVNCFINRDPIRLLASDEQRGPFCPFSSPKMQ</sequence>
<keyword evidence="2" id="KW-0479">Metal-binding</keyword>
<dbReference type="InParanoid" id="A0A0G4G6Q9"/>
<dbReference type="OrthoDB" id="407973at2759"/>
<dbReference type="InterPro" id="IPR005123">
    <property type="entry name" value="Oxoglu/Fe-dep_dioxygenase_dom"/>
</dbReference>
<evidence type="ECO:0000313" key="7">
    <source>
        <dbReference type="EMBL" id="CEM24397.1"/>
    </source>
</evidence>
<protein>
    <recommendedName>
        <fullName evidence="6">Fe2OG dioxygenase domain-containing protein</fullName>
    </recommendedName>
</protein>
<gene>
    <name evidence="7" type="ORF">Vbra_3161</name>
</gene>
<evidence type="ECO:0000256" key="1">
    <source>
        <dbReference type="ARBA" id="ARBA00001961"/>
    </source>
</evidence>
<dbReference type="InterPro" id="IPR045054">
    <property type="entry name" value="P4HA-like"/>
</dbReference>
<dbReference type="InterPro" id="IPR044862">
    <property type="entry name" value="Pro_4_hyd_alph_FE2OG_OXY"/>
</dbReference>
<keyword evidence="3" id="KW-0223">Dioxygenase</keyword>
<evidence type="ECO:0000259" key="6">
    <source>
        <dbReference type="PROSITE" id="PS51471"/>
    </source>
</evidence>
<dbReference type="GO" id="GO:0031418">
    <property type="term" value="F:L-ascorbic acid binding"/>
    <property type="evidence" value="ECO:0007669"/>
    <property type="project" value="InterPro"/>
</dbReference>
<evidence type="ECO:0000313" key="8">
    <source>
        <dbReference type="Proteomes" id="UP000041254"/>
    </source>
</evidence>
<accession>A0A0G4G6Q9</accession>
<evidence type="ECO:0000256" key="3">
    <source>
        <dbReference type="ARBA" id="ARBA00022964"/>
    </source>
</evidence>
<feature type="domain" description="Fe2OG dioxygenase" evidence="6">
    <location>
        <begin position="151"/>
        <end position="247"/>
    </location>
</feature>
<evidence type="ECO:0000256" key="5">
    <source>
        <dbReference type="ARBA" id="ARBA00023004"/>
    </source>
</evidence>
<keyword evidence="4" id="KW-0560">Oxidoreductase</keyword>
<organism evidence="7 8">
    <name type="scientific">Vitrella brassicaformis (strain CCMP3155)</name>
    <dbReference type="NCBI Taxonomy" id="1169540"/>
    <lineage>
        <taxon>Eukaryota</taxon>
        <taxon>Sar</taxon>
        <taxon>Alveolata</taxon>
        <taxon>Colpodellida</taxon>
        <taxon>Vitrellaceae</taxon>
        <taxon>Vitrella</taxon>
    </lineage>
</organism>
<dbReference type="GO" id="GO:0005783">
    <property type="term" value="C:endoplasmic reticulum"/>
    <property type="evidence" value="ECO:0007669"/>
    <property type="project" value="TreeGrafter"/>
</dbReference>
<dbReference type="GO" id="GO:0005506">
    <property type="term" value="F:iron ion binding"/>
    <property type="evidence" value="ECO:0007669"/>
    <property type="project" value="InterPro"/>
</dbReference>
<reference evidence="7 8" key="1">
    <citation type="submission" date="2014-11" db="EMBL/GenBank/DDBJ databases">
        <authorList>
            <person name="Zhu J."/>
            <person name="Qi W."/>
            <person name="Song R."/>
        </authorList>
    </citation>
    <scope>NUCLEOTIDE SEQUENCE [LARGE SCALE GENOMIC DNA]</scope>
</reference>
<dbReference type="AlphaFoldDB" id="A0A0G4G6Q9"/>
<dbReference type="PROSITE" id="PS51471">
    <property type="entry name" value="FE2OG_OXY"/>
    <property type="match status" value="1"/>
</dbReference>
<evidence type="ECO:0000256" key="4">
    <source>
        <dbReference type="ARBA" id="ARBA00023002"/>
    </source>
</evidence>
<dbReference type="EMBL" id="CDMY01000581">
    <property type="protein sequence ID" value="CEM24397.1"/>
    <property type="molecule type" value="Genomic_DNA"/>
</dbReference>
<dbReference type="PANTHER" id="PTHR10869:SF246">
    <property type="entry name" value="TRANSMEMBRANE PROLYL 4-HYDROXYLASE"/>
    <property type="match status" value="1"/>
</dbReference>
<dbReference type="Proteomes" id="UP000041254">
    <property type="component" value="Unassembled WGS sequence"/>
</dbReference>
<dbReference type="InterPro" id="IPR006620">
    <property type="entry name" value="Pro_4_hyd_alph"/>
</dbReference>
<dbReference type="Pfam" id="PF13640">
    <property type="entry name" value="2OG-FeII_Oxy_3"/>
    <property type="match status" value="1"/>
</dbReference>
<dbReference type="Gene3D" id="2.60.120.620">
    <property type="entry name" value="q2cbj1_9rhob like domain"/>
    <property type="match status" value="1"/>
</dbReference>